<gene>
    <name evidence="1" type="ORF">METZ01_LOCUS436461</name>
</gene>
<dbReference type="EMBL" id="UINC01176471">
    <property type="protein sequence ID" value="SVD83607.1"/>
    <property type="molecule type" value="Genomic_DNA"/>
</dbReference>
<reference evidence="1" key="1">
    <citation type="submission" date="2018-05" db="EMBL/GenBank/DDBJ databases">
        <authorList>
            <person name="Lanie J.A."/>
            <person name="Ng W.-L."/>
            <person name="Kazmierczak K.M."/>
            <person name="Andrzejewski T.M."/>
            <person name="Davidsen T.M."/>
            <person name="Wayne K.J."/>
            <person name="Tettelin H."/>
            <person name="Glass J.I."/>
            <person name="Rusch D."/>
            <person name="Podicherti R."/>
            <person name="Tsui H.-C.T."/>
            <person name="Winkler M.E."/>
        </authorList>
    </citation>
    <scope>NUCLEOTIDE SEQUENCE</scope>
</reference>
<feature type="non-terminal residue" evidence="1">
    <location>
        <position position="38"/>
    </location>
</feature>
<accession>A0A382YJY6</accession>
<name>A0A382YJY6_9ZZZZ</name>
<organism evidence="1">
    <name type="scientific">marine metagenome</name>
    <dbReference type="NCBI Taxonomy" id="408172"/>
    <lineage>
        <taxon>unclassified sequences</taxon>
        <taxon>metagenomes</taxon>
        <taxon>ecological metagenomes</taxon>
    </lineage>
</organism>
<sequence length="38" mass="4314">MNEPDSPPQEFNQAREDLLFTSYRSGRSRAIGNGFIVI</sequence>
<proteinExistence type="predicted"/>
<protein>
    <submittedName>
        <fullName evidence="1">Uncharacterized protein</fullName>
    </submittedName>
</protein>
<dbReference type="AlphaFoldDB" id="A0A382YJY6"/>
<evidence type="ECO:0000313" key="1">
    <source>
        <dbReference type="EMBL" id="SVD83607.1"/>
    </source>
</evidence>